<sequence>MSALDPDKLKMFSFLLFTKLEGAVTSGMVHLGDQLGLYAELAKGARPMTTSQLAHATGLNERWVREWAYNQASARLISTSNTPSDSPSINDDLFFLSPEQIAVLADPNSPAFGMGMFHRLPQTMAALNKMPESFRTGIGHDYDSHGPEGAVGIERSFEPWTNANLIDTVIPAINGINETLASGATVADIGCGAGSAILLMGRHFPKSSFVGYDISQYALDRAADKLNASGLNNVSFSDPRKQPLPTDNSIDFITTFDCIHDMTHPAEMMHAIRAAIKPTGTWLLVDIKAHDTFALNAQKNPMAPLMYGISVLSCMSSAMSSPGGAGLGTLGLSAGNAESMAKSAGFSQFRRLDIDHSINAFYEIRP</sequence>
<dbReference type="Pfam" id="PF13847">
    <property type="entry name" value="Methyltransf_31"/>
    <property type="match status" value="1"/>
</dbReference>
<feature type="domain" description="Methyltransferase" evidence="1">
    <location>
        <begin position="182"/>
        <end position="298"/>
    </location>
</feature>
<dbReference type="SUPFAM" id="SSF53335">
    <property type="entry name" value="S-adenosyl-L-methionine-dependent methyltransferases"/>
    <property type="match status" value="1"/>
</dbReference>
<gene>
    <name evidence="3" type="ORF">GM51_9230</name>
</gene>
<dbReference type="AlphaFoldDB" id="A0A094SI25"/>
<dbReference type="Pfam" id="PF21320">
    <property type="entry name" value="WHD_Rv2258c"/>
    <property type="match status" value="1"/>
</dbReference>
<evidence type="ECO:0000313" key="3">
    <source>
        <dbReference type="EMBL" id="KGA18028.1"/>
    </source>
</evidence>
<organism evidence="3">
    <name type="scientific">freshwater metagenome</name>
    <dbReference type="NCBI Taxonomy" id="449393"/>
    <lineage>
        <taxon>unclassified sequences</taxon>
        <taxon>metagenomes</taxon>
        <taxon>ecological metagenomes</taxon>
    </lineage>
</organism>
<dbReference type="InterPro" id="IPR029063">
    <property type="entry name" value="SAM-dependent_MTases_sf"/>
</dbReference>
<proteinExistence type="predicted"/>
<feature type="domain" description="S-adenosylmethionine-dependent methyltransferase Rv2258c-like winged HTH" evidence="2">
    <location>
        <begin position="27"/>
        <end position="77"/>
    </location>
</feature>
<dbReference type="Gene3D" id="3.40.50.150">
    <property type="entry name" value="Vaccinia Virus protein VP39"/>
    <property type="match status" value="1"/>
</dbReference>
<evidence type="ECO:0000259" key="1">
    <source>
        <dbReference type="Pfam" id="PF13847"/>
    </source>
</evidence>
<comment type="caution">
    <text evidence="3">The sequence shown here is derived from an EMBL/GenBank/DDBJ whole genome shotgun (WGS) entry which is preliminary data.</text>
</comment>
<dbReference type="PANTHER" id="PTHR45128:SF2">
    <property type="entry name" value="METHYLTRANSFERASE DOMAIN-CONTAINING PROTEIN"/>
    <property type="match status" value="1"/>
</dbReference>
<dbReference type="InterPro" id="IPR048711">
    <property type="entry name" value="WHD_Rv2258c"/>
</dbReference>
<dbReference type="CDD" id="cd02440">
    <property type="entry name" value="AdoMet_MTases"/>
    <property type="match status" value="1"/>
</dbReference>
<name>A0A094SI25_9ZZZZ</name>
<dbReference type="EMBL" id="JNSL01000050">
    <property type="protein sequence ID" value="KGA18028.1"/>
    <property type="molecule type" value="Genomic_DNA"/>
</dbReference>
<dbReference type="PANTHER" id="PTHR45128">
    <property type="entry name" value="METHYLTRANSFERASE TYPE 11"/>
    <property type="match status" value="1"/>
</dbReference>
<reference evidence="3" key="1">
    <citation type="submission" date="2014-06" db="EMBL/GenBank/DDBJ databases">
        <title>Key roles for freshwater Actinobacteria revealed by deep metagenomic sequencing.</title>
        <authorList>
            <person name="Ghai R."/>
            <person name="Mizuno C.M."/>
            <person name="Picazo A."/>
            <person name="Camacho A."/>
            <person name="Rodriguez-Valera F."/>
        </authorList>
    </citation>
    <scope>NUCLEOTIDE SEQUENCE</scope>
</reference>
<accession>A0A094SI25</accession>
<evidence type="ECO:0000259" key="2">
    <source>
        <dbReference type="Pfam" id="PF21320"/>
    </source>
</evidence>
<dbReference type="InterPro" id="IPR053173">
    <property type="entry name" value="SAM-binding_MTase"/>
</dbReference>
<protein>
    <submittedName>
        <fullName evidence="3">Uncharacterized protein</fullName>
    </submittedName>
</protein>
<dbReference type="InterPro" id="IPR025714">
    <property type="entry name" value="Methyltranfer_dom"/>
</dbReference>